<dbReference type="OrthoDB" id="5140390at2759"/>
<dbReference type="Proteomes" id="UP000696573">
    <property type="component" value="Unassembled WGS sequence"/>
</dbReference>
<reference evidence="2" key="1">
    <citation type="submission" date="2021-10" db="EMBL/GenBank/DDBJ databases">
        <authorList>
            <person name="Piombo E."/>
        </authorList>
    </citation>
    <scope>NUCLEOTIDE SEQUENCE</scope>
</reference>
<protein>
    <submittedName>
        <fullName evidence="2">Uncharacterized protein</fullName>
    </submittedName>
</protein>
<accession>A0A9N9V990</accession>
<dbReference type="AlphaFoldDB" id="A0A9N9V990"/>
<dbReference type="SUPFAM" id="SSF53254">
    <property type="entry name" value="Phosphoglycerate mutase-like"/>
    <property type="match status" value="1"/>
</dbReference>
<dbReference type="EMBL" id="CABFNQ020000545">
    <property type="protein sequence ID" value="CAH0019038.1"/>
    <property type="molecule type" value="Genomic_DNA"/>
</dbReference>
<proteinExistence type="predicted"/>
<comment type="caution">
    <text evidence="2">The sequence shown here is derived from an EMBL/GenBank/DDBJ whole genome shotgun (WGS) entry which is preliminary data.</text>
</comment>
<dbReference type="Gene3D" id="3.40.50.1240">
    <property type="entry name" value="Phosphoglycerate mutase-like"/>
    <property type="match status" value="1"/>
</dbReference>
<gene>
    <name evidence="2" type="ORF">CRHIZ90672A_00018301</name>
</gene>
<keyword evidence="3" id="KW-1185">Reference proteome</keyword>
<feature type="region of interest" description="Disordered" evidence="1">
    <location>
        <begin position="51"/>
        <end position="71"/>
    </location>
</feature>
<organism evidence="2 3">
    <name type="scientific">Clonostachys rhizophaga</name>
    <dbReference type="NCBI Taxonomy" id="160324"/>
    <lineage>
        <taxon>Eukaryota</taxon>
        <taxon>Fungi</taxon>
        <taxon>Dikarya</taxon>
        <taxon>Ascomycota</taxon>
        <taxon>Pezizomycotina</taxon>
        <taxon>Sordariomycetes</taxon>
        <taxon>Hypocreomycetidae</taxon>
        <taxon>Hypocreales</taxon>
        <taxon>Bionectriaceae</taxon>
        <taxon>Clonostachys</taxon>
    </lineage>
</organism>
<name>A0A9N9V990_9HYPO</name>
<dbReference type="InterPro" id="IPR029033">
    <property type="entry name" value="His_PPase_superfam"/>
</dbReference>
<feature type="non-terminal residue" evidence="2">
    <location>
        <position position="147"/>
    </location>
</feature>
<evidence type="ECO:0000256" key="1">
    <source>
        <dbReference type="SAM" id="MobiDB-lite"/>
    </source>
</evidence>
<evidence type="ECO:0000313" key="3">
    <source>
        <dbReference type="Proteomes" id="UP000696573"/>
    </source>
</evidence>
<sequence length="147" mass="15687">ASLGALEGGWPPFTSHIAFELFRHASTPAPSSPSTASSSPTSWISSLFTRSGSSSAASGIGRKKTPDLSPAERQKLDGYYVRVRFNDKPVTIPACKTPGNHLEGDQSFCTLATFKAVVDKFTPENWREECHASGAPAFPSKPEPAGY</sequence>
<evidence type="ECO:0000313" key="2">
    <source>
        <dbReference type="EMBL" id="CAH0019038.1"/>
    </source>
</evidence>